<feature type="non-terminal residue" evidence="1">
    <location>
        <position position="161"/>
    </location>
</feature>
<organism evidence="1 2">
    <name type="scientific">Pristionchus mayeri</name>
    <dbReference type="NCBI Taxonomy" id="1317129"/>
    <lineage>
        <taxon>Eukaryota</taxon>
        <taxon>Metazoa</taxon>
        <taxon>Ecdysozoa</taxon>
        <taxon>Nematoda</taxon>
        <taxon>Chromadorea</taxon>
        <taxon>Rhabditida</taxon>
        <taxon>Rhabditina</taxon>
        <taxon>Diplogasteromorpha</taxon>
        <taxon>Diplogasteroidea</taxon>
        <taxon>Neodiplogasteridae</taxon>
        <taxon>Pristionchus</taxon>
    </lineage>
</organism>
<protein>
    <submittedName>
        <fullName evidence="1">Uncharacterized protein</fullName>
    </submittedName>
</protein>
<name>A0AAN4ZQ37_9BILA</name>
<dbReference type="AlphaFoldDB" id="A0AAN4ZQ37"/>
<gene>
    <name evidence="1" type="ORF">PMAYCL1PPCAC_11904</name>
</gene>
<reference evidence="2" key="1">
    <citation type="submission" date="2022-10" db="EMBL/GenBank/DDBJ databases">
        <title>Genome assembly of Pristionchus species.</title>
        <authorList>
            <person name="Yoshida K."/>
            <person name="Sommer R.J."/>
        </authorList>
    </citation>
    <scope>NUCLEOTIDE SEQUENCE [LARGE SCALE GENOMIC DNA]</scope>
    <source>
        <strain evidence="2">RS5460</strain>
    </source>
</reference>
<dbReference type="EMBL" id="BTRK01000003">
    <property type="protein sequence ID" value="GMR41710.1"/>
    <property type="molecule type" value="Genomic_DNA"/>
</dbReference>
<comment type="caution">
    <text evidence="1">The sequence shown here is derived from an EMBL/GenBank/DDBJ whole genome shotgun (WGS) entry which is preliminary data.</text>
</comment>
<dbReference type="Proteomes" id="UP001328107">
    <property type="component" value="Unassembled WGS sequence"/>
</dbReference>
<evidence type="ECO:0000313" key="2">
    <source>
        <dbReference type="Proteomes" id="UP001328107"/>
    </source>
</evidence>
<sequence>MTETSYRAQSGNSKCGKRISMSGESRVHWIAITVLSINLLDIAYERRNLESLQLRVHCVQSTNHRLEEELVHRGKADHLNVSDDEAGNLLPLVLDHFHLILLREEGRSTLVVSILYCLAECFFVIGSSRRLRGREIEAAGVGLEFVLQLCETPQHSHRFVH</sequence>
<accession>A0AAN4ZQ37</accession>
<evidence type="ECO:0000313" key="1">
    <source>
        <dbReference type="EMBL" id="GMR41710.1"/>
    </source>
</evidence>
<keyword evidence="2" id="KW-1185">Reference proteome</keyword>
<proteinExistence type="predicted"/>